<dbReference type="STRING" id="67003.A0A1X0NY96"/>
<dbReference type="GO" id="GO:0004144">
    <property type="term" value="F:diacylglycerol O-acyltransferase activity"/>
    <property type="evidence" value="ECO:0007669"/>
    <property type="project" value="UniProtKB-EC"/>
</dbReference>
<evidence type="ECO:0000256" key="4">
    <source>
        <dbReference type="ARBA" id="ARBA00005420"/>
    </source>
</evidence>
<evidence type="ECO:0000256" key="16">
    <source>
        <dbReference type="SAM" id="Phobius"/>
    </source>
</evidence>
<keyword evidence="13 16" id="KW-0472">Membrane</keyword>
<evidence type="ECO:0000256" key="14">
    <source>
        <dbReference type="ARBA" id="ARBA00023315"/>
    </source>
</evidence>
<dbReference type="GO" id="GO:0005789">
    <property type="term" value="C:endoplasmic reticulum membrane"/>
    <property type="evidence" value="ECO:0007669"/>
    <property type="project" value="UniProtKB-SubCell"/>
</dbReference>
<dbReference type="RefSeq" id="XP_028883720.1">
    <property type="nucleotide sequence ID" value="XM_029024897.1"/>
</dbReference>
<evidence type="ECO:0000256" key="13">
    <source>
        <dbReference type="ARBA" id="ARBA00023136"/>
    </source>
</evidence>
<feature type="region of interest" description="Disordered" evidence="15">
    <location>
        <begin position="214"/>
        <end position="256"/>
    </location>
</feature>
<gene>
    <name evidence="17" type="ORF">TM35_000111880</name>
</gene>
<evidence type="ECO:0000256" key="8">
    <source>
        <dbReference type="ARBA" id="ARBA00022692"/>
    </source>
</evidence>
<proteinExistence type="inferred from homology"/>
<dbReference type="Proteomes" id="UP000192257">
    <property type="component" value="Unassembled WGS sequence"/>
</dbReference>
<evidence type="ECO:0000256" key="2">
    <source>
        <dbReference type="ARBA" id="ARBA00004771"/>
    </source>
</evidence>
<dbReference type="Pfam" id="PF03982">
    <property type="entry name" value="DAGAT"/>
    <property type="match status" value="1"/>
</dbReference>
<protein>
    <recommendedName>
        <fullName evidence="5">diacylglycerol O-acyltransferase</fullName>
        <ecNumber evidence="5">2.3.1.20</ecNumber>
    </recommendedName>
</protein>
<keyword evidence="11 16" id="KW-1133">Transmembrane helix</keyword>
<organism evidence="17 18">
    <name type="scientific">Trypanosoma theileri</name>
    <dbReference type="NCBI Taxonomy" id="67003"/>
    <lineage>
        <taxon>Eukaryota</taxon>
        <taxon>Discoba</taxon>
        <taxon>Euglenozoa</taxon>
        <taxon>Kinetoplastea</taxon>
        <taxon>Metakinetoplastina</taxon>
        <taxon>Trypanosomatida</taxon>
        <taxon>Trypanosomatidae</taxon>
        <taxon>Trypanosoma</taxon>
    </lineage>
</organism>
<comment type="caution">
    <text evidence="17">The sequence shown here is derived from an EMBL/GenBank/DDBJ whole genome shotgun (WGS) entry which is preliminary data.</text>
</comment>
<dbReference type="GO" id="GO:0006071">
    <property type="term" value="P:glycerol metabolic process"/>
    <property type="evidence" value="ECO:0007669"/>
    <property type="project" value="UniProtKB-KW"/>
</dbReference>
<feature type="compositionally biased region" description="Basic and acidic residues" evidence="15">
    <location>
        <begin position="226"/>
        <end position="241"/>
    </location>
</feature>
<feature type="region of interest" description="Disordered" evidence="15">
    <location>
        <begin position="68"/>
        <end position="173"/>
    </location>
</feature>
<evidence type="ECO:0000256" key="7">
    <source>
        <dbReference type="ARBA" id="ARBA00022679"/>
    </source>
</evidence>
<keyword evidence="14 17" id="KW-0012">Acyltransferase</keyword>
<dbReference type="GO" id="GO:0019432">
    <property type="term" value="P:triglyceride biosynthetic process"/>
    <property type="evidence" value="ECO:0007669"/>
    <property type="project" value="TreeGrafter"/>
</dbReference>
<evidence type="ECO:0000256" key="10">
    <source>
        <dbReference type="ARBA" id="ARBA00022824"/>
    </source>
</evidence>
<evidence type="ECO:0000256" key="3">
    <source>
        <dbReference type="ARBA" id="ARBA00005189"/>
    </source>
</evidence>
<evidence type="ECO:0000256" key="5">
    <source>
        <dbReference type="ARBA" id="ARBA00013244"/>
    </source>
</evidence>
<comment type="pathway">
    <text evidence="3">Lipid metabolism.</text>
</comment>
<dbReference type="PANTHER" id="PTHR12317">
    <property type="entry name" value="DIACYLGLYCEROL O-ACYLTRANSFERASE"/>
    <property type="match status" value="1"/>
</dbReference>
<dbReference type="VEuPathDB" id="TriTrypDB:TM35_000111880"/>
<dbReference type="EMBL" id="NBCO01000011">
    <property type="protein sequence ID" value="ORC89654.1"/>
    <property type="molecule type" value="Genomic_DNA"/>
</dbReference>
<feature type="compositionally biased region" description="Low complexity" evidence="15">
    <location>
        <begin position="137"/>
        <end position="148"/>
    </location>
</feature>
<keyword evidence="6" id="KW-0444">Lipid biosynthesis</keyword>
<feature type="compositionally biased region" description="Low complexity" evidence="15">
    <location>
        <begin position="68"/>
        <end position="93"/>
    </location>
</feature>
<evidence type="ECO:0000256" key="12">
    <source>
        <dbReference type="ARBA" id="ARBA00023098"/>
    </source>
</evidence>
<comment type="pathway">
    <text evidence="2">Glycerolipid metabolism; triacylglycerol biosynthesis.</text>
</comment>
<evidence type="ECO:0000256" key="15">
    <source>
        <dbReference type="SAM" id="MobiDB-lite"/>
    </source>
</evidence>
<evidence type="ECO:0000313" key="18">
    <source>
        <dbReference type="Proteomes" id="UP000192257"/>
    </source>
</evidence>
<evidence type="ECO:0000256" key="11">
    <source>
        <dbReference type="ARBA" id="ARBA00022989"/>
    </source>
</evidence>
<keyword evidence="7 17" id="KW-0808">Transferase</keyword>
<dbReference type="PANTHER" id="PTHR12317:SF0">
    <property type="entry name" value="ACYLTRANSFERASE"/>
    <property type="match status" value="1"/>
</dbReference>
<evidence type="ECO:0000256" key="9">
    <source>
        <dbReference type="ARBA" id="ARBA00022798"/>
    </source>
</evidence>
<keyword evidence="8 16" id="KW-0812">Transmembrane</keyword>
<accession>A0A1X0NY96</accession>
<keyword evidence="9" id="KW-0319">Glycerol metabolism</keyword>
<evidence type="ECO:0000313" key="17">
    <source>
        <dbReference type="EMBL" id="ORC89654.1"/>
    </source>
</evidence>
<keyword evidence="18" id="KW-1185">Reference proteome</keyword>
<dbReference type="CDD" id="cd07987">
    <property type="entry name" value="LPLAT_MGAT-like"/>
    <property type="match status" value="1"/>
</dbReference>
<keyword evidence="10" id="KW-0256">Endoplasmic reticulum</keyword>
<dbReference type="InterPro" id="IPR007130">
    <property type="entry name" value="DAGAT"/>
</dbReference>
<dbReference type="EC" id="2.3.1.20" evidence="5"/>
<keyword evidence="12" id="KW-0443">Lipid metabolism</keyword>
<evidence type="ECO:0000256" key="6">
    <source>
        <dbReference type="ARBA" id="ARBA00022516"/>
    </source>
</evidence>
<dbReference type="AlphaFoldDB" id="A0A1X0NY96"/>
<dbReference type="GeneID" id="39984677"/>
<reference evidence="17 18" key="1">
    <citation type="submission" date="2017-03" db="EMBL/GenBank/DDBJ databases">
        <title>An alternative strategy for trypanosome survival in the mammalian bloodstream revealed through genome and transcriptome analysis of the ubiquitous bovine parasite Trypanosoma (Megatrypanum) theileri.</title>
        <authorList>
            <person name="Kelly S."/>
            <person name="Ivens A."/>
            <person name="Mott A."/>
            <person name="O'Neill E."/>
            <person name="Emms D."/>
            <person name="Macleod O."/>
            <person name="Voorheis P."/>
            <person name="Matthews J."/>
            <person name="Matthews K."/>
            <person name="Carrington M."/>
        </authorList>
    </citation>
    <scope>NUCLEOTIDE SEQUENCE [LARGE SCALE GENOMIC DNA]</scope>
    <source>
        <strain evidence="17">Edinburgh</strain>
    </source>
</reference>
<sequence length="593" mass="68019">METVEHPERAGQDATLPPLTVEEMHEQLELILRACGDLQTLMRNRLPITLREVSKLRKAFSLATGESSDLCSRSSSVCSSSDGSSRCSGSVPSTDTEDSRYSRPEFCGPRGLRRRRGLAAQRTVIKETMNNNKKSDNNNNNNNNNKNSFANGQDQQQEEEQQQQQPSPRSLAKSIARWDTRVIVCDRLLKRLEEYARTRPEAHTFDLITTYHGNRKHSDSSISGVNEEKDGGNHPNHDKKNNNHNNNSMTTEMDGNTNTKRNWLELFKIPLERRIQTFVVSLFLFFTFIPFSFLLTLFLLTNLYTMPFMVAYLVYIFTIGRPKHPLKRNQTFTHLKLWQYYSDYFPVRLVIPRYVRRQFDSSKNYFFIYHPHGIHGFGAIAKFTLNDAASALLPGIHIHTQTLKMNFYVPFWRELACLSGSGDASADCIRRTLRSGPGESVLLVVGGAQESLLAKPNTNELTLQRRKGFVRIALQEGTPLVPVYAFGENDVYRIPRMAESQLWKRVERVLRKCTTFAIPLFVGRGWFNYGFGILPHRRPIVVVVGEPLIVPKIPNPTEEELQEWHDKYVWALQQLFNDHHGVYGVESSSLRIH</sequence>
<comment type="similarity">
    <text evidence="4">Belongs to the diacylglycerol acyltransferase family.</text>
</comment>
<evidence type="ECO:0000256" key="1">
    <source>
        <dbReference type="ARBA" id="ARBA00004477"/>
    </source>
</evidence>
<comment type="subcellular location">
    <subcellularLocation>
        <location evidence="1">Endoplasmic reticulum membrane</location>
        <topology evidence="1">Multi-pass membrane protein</topology>
    </subcellularLocation>
</comment>
<feature type="transmembrane region" description="Helical" evidence="16">
    <location>
        <begin position="278"/>
        <end position="298"/>
    </location>
</feature>
<dbReference type="OrthoDB" id="264532at2759"/>
<name>A0A1X0NY96_9TRYP</name>